<reference evidence="1 2" key="1">
    <citation type="journal article" date="2019" name="Int. J. Syst. Evol. Microbiol.">
        <title>Rufibacter sediminis sp. nov., isolated from freshwater lake sediment.</title>
        <authorList>
            <person name="Qu J.H."/>
            <person name="Zhang L.J."/>
            <person name="Fu Y.H."/>
            <person name="Li H.F."/>
        </authorList>
    </citation>
    <scope>NUCLEOTIDE SEQUENCE [LARGE SCALE GENOMIC DNA]</scope>
    <source>
        <strain evidence="1 2">H-1</strain>
    </source>
</reference>
<gene>
    <name evidence="1" type="ORF">H7U12_03430</name>
</gene>
<accession>A0ABR6VP67</accession>
<dbReference type="RefSeq" id="WP_186632926.1">
    <property type="nucleotide sequence ID" value="NZ_JACOAF010000008.1"/>
</dbReference>
<dbReference type="Proteomes" id="UP000659698">
    <property type="component" value="Unassembled WGS sequence"/>
</dbReference>
<evidence type="ECO:0000313" key="1">
    <source>
        <dbReference type="EMBL" id="MBC3538717.1"/>
    </source>
</evidence>
<evidence type="ECO:0000313" key="2">
    <source>
        <dbReference type="Proteomes" id="UP000659698"/>
    </source>
</evidence>
<keyword evidence="2" id="KW-1185">Reference proteome</keyword>
<dbReference type="InterPro" id="IPR007739">
    <property type="entry name" value="RgpF"/>
</dbReference>
<sequence length="235" mass="26972">MISVLLHLYYPESVKTVLPQISKDFLVGNKLYINLVNNAPFDESAFDNFDNLTLLKSSNVGKDIGGKLVLIDSLLTMQDNSKFWVFLHDKNSPHTTTGKFWRDSLFSIIDIKNKESILKKMESNNVSVVTHKNYIMNEWDAQQNKFKTINNDKILELKSKYQINPSSYEFAAGTMFWAKSDPLKNFFSKYSPLEIRSTLEKGNVLDHHFGTNAHSWERLLSWIALGETKKIEGIG</sequence>
<organism evidence="1 2">
    <name type="scientific">Rufibacter sediminis</name>
    <dbReference type="NCBI Taxonomy" id="2762756"/>
    <lineage>
        <taxon>Bacteria</taxon>
        <taxon>Pseudomonadati</taxon>
        <taxon>Bacteroidota</taxon>
        <taxon>Cytophagia</taxon>
        <taxon>Cytophagales</taxon>
        <taxon>Hymenobacteraceae</taxon>
        <taxon>Rufibacter</taxon>
    </lineage>
</organism>
<evidence type="ECO:0008006" key="3">
    <source>
        <dbReference type="Google" id="ProtNLM"/>
    </source>
</evidence>
<protein>
    <recommendedName>
        <fullName evidence="3">Glycosyltransferase</fullName>
    </recommendedName>
</protein>
<proteinExistence type="predicted"/>
<dbReference type="EMBL" id="JACOAF010000008">
    <property type="protein sequence ID" value="MBC3538717.1"/>
    <property type="molecule type" value="Genomic_DNA"/>
</dbReference>
<comment type="caution">
    <text evidence="1">The sequence shown here is derived from an EMBL/GenBank/DDBJ whole genome shotgun (WGS) entry which is preliminary data.</text>
</comment>
<name>A0ABR6VP67_9BACT</name>
<dbReference type="Pfam" id="PF05045">
    <property type="entry name" value="RgpF"/>
    <property type="match status" value="1"/>
</dbReference>